<dbReference type="InterPro" id="IPR025943">
    <property type="entry name" value="Sigma_54_int_dom_ATP-bd_2"/>
</dbReference>
<dbReference type="PRINTS" id="PR01590">
    <property type="entry name" value="HTHFIS"/>
</dbReference>
<evidence type="ECO:0000256" key="3">
    <source>
        <dbReference type="ARBA" id="ARBA00023015"/>
    </source>
</evidence>
<keyword evidence="1" id="KW-0547">Nucleotide-binding</keyword>
<dbReference type="PROSITE" id="PS00675">
    <property type="entry name" value="SIGMA54_INTERACT_1"/>
    <property type="match status" value="1"/>
</dbReference>
<dbReference type="FunFam" id="3.40.50.300:FF:000006">
    <property type="entry name" value="DNA-binding transcriptional regulator NtrC"/>
    <property type="match status" value="1"/>
</dbReference>
<name>A0A660SJY8_UNCT6</name>
<evidence type="ECO:0000313" key="9">
    <source>
        <dbReference type="EMBL" id="RKX71057.1"/>
    </source>
</evidence>
<dbReference type="SMART" id="SM00382">
    <property type="entry name" value="AAA"/>
    <property type="match status" value="1"/>
</dbReference>
<dbReference type="GO" id="GO:0006355">
    <property type="term" value="P:regulation of DNA-templated transcription"/>
    <property type="evidence" value="ECO:0007669"/>
    <property type="project" value="InterPro"/>
</dbReference>
<evidence type="ECO:0000256" key="6">
    <source>
        <dbReference type="PROSITE-ProRule" id="PRU00169"/>
    </source>
</evidence>
<dbReference type="Pfam" id="PF00072">
    <property type="entry name" value="Response_reg"/>
    <property type="match status" value="1"/>
</dbReference>
<dbReference type="Pfam" id="PF02954">
    <property type="entry name" value="HTH_8"/>
    <property type="match status" value="1"/>
</dbReference>
<dbReference type="InterPro" id="IPR001789">
    <property type="entry name" value="Sig_transdc_resp-reg_receiver"/>
</dbReference>
<feature type="domain" description="Sigma-54 factor interaction" evidence="7">
    <location>
        <begin position="89"/>
        <end position="318"/>
    </location>
</feature>
<evidence type="ECO:0000313" key="10">
    <source>
        <dbReference type="Proteomes" id="UP000271125"/>
    </source>
</evidence>
<dbReference type="SUPFAM" id="SSF46689">
    <property type="entry name" value="Homeodomain-like"/>
    <property type="match status" value="1"/>
</dbReference>
<organism evidence="9 10">
    <name type="scientific">candidate division TA06 bacterium</name>
    <dbReference type="NCBI Taxonomy" id="2250710"/>
    <lineage>
        <taxon>Bacteria</taxon>
        <taxon>Bacteria division TA06</taxon>
    </lineage>
</organism>
<dbReference type="Gene3D" id="3.40.50.300">
    <property type="entry name" value="P-loop containing nucleotide triphosphate hydrolases"/>
    <property type="match status" value="1"/>
</dbReference>
<dbReference type="PROSITE" id="PS50110">
    <property type="entry name" value="RESPONSE_REGULATORY"/>
    <property type="match status" value="1"/>
</dbReference>
<dbReference type="InterPro" id="IPR011006">
    <property type="entry name" value="CheY-like_superfamily"/>
</dbReference>
<keyword evidence="5" id="KW-0804">Transcription</keyword>
<dbReference type="InterPro" id="IPR058031">
    <property type="entry name" value="AAA_lid_NorR"/>
</dbReference>
<dbReference type="CDD" id="cd00009">
    <property type="entry name" value="AAA"/>
    <property type="match status" value="1"/>
</dbReference>
<gene>
    <name evidence="9" type="ORF">DRP43_02825</name>
</gene>
<dbReference type="Gene3D" id="1.10.10.60">
    <property type="entry name" value="Homeodomain-like"/>
    <property type="match status" value="1"/>
</dbReference>
<dbReference type="InterPro" id="IPR025944">
    <property type="entry name" value="Sigma_54_int_dom_CS"/>
</dbReference>
<dbReference type="PROSITE" id="PS00676">
    <property type="entry name" value="SIGMA54_INTERACT_2"/>
    <property type="match status" value="1"/>
</dbReference>
<proteinExistence type="predicted"/>
<protein>
    <submittedName>
        <fullName evidence="9">Uncharacterized protein</fullName>
    </submittedName>
</protein>
<dbReference type="InterPro" id="IPR027417">
    <property type="entry name" value="P-loop_NTPase"/>
</dbReference>
<keyword evidence="3" id="KW-0805">Transcription regulation</keyword>
<reference evidence="9 10" key="1">
    <citation type="submission" date="2018-06" db="EMBL/GenBank/DDBJ databases">
        <title>Extensive metabolic versatility and redundancy in microbially diverse, dynamic hydrothermal sediments.</title>
        <authorList>
            <person name="Dombrowski N."/>
            <person name="Teske A."/>
            <person name="Baker B.J."/>
        </authorList>
    </citation>
    <scope>NUCLEOTIDE SEQUENCE [LARGE SCALE GENOMIC DNA]</scope>
    <source>
        <strain evidence="9">B10_G13</strain>
    </source>
</reference>
<comment type="caution">
    <text evidence="9">The sequence shown here is derived from an EMBL/GenBank/DDBJ whole genome shotgun (WGS) entry which is preliminary data.</text>
</comment>
<feature type="non-terminal residue" evidence="9">
    <location>
        <position position="1"/>
    </location>
</feature>
<dbReference type="PANTHER" id="PTHR32071:SF57">
    <property type="entry name" value="C4-DICARBOXYLATE TRANSPORT TRANSCRIPTIONAL REGULATORY PROTEIN DCTD"/>
    <property type="match status" value="1"/>
</dbReference>
<dbReference type="Gene3D" id="3.40.50.2300">
    <property type="match status" value="1"/>
</dbReference>
<dbReference type="InterPro" id="IPR002078">
    <property type="entry name" value="Sigma_54_int"/>
</dbReference>
<dbReference type="GO" id="GO:0000160">
    <property type="term" value="P:phosphorelay signal transduction system"/>
    <property type="evidence" value="ECO:0007669"/>
    <property type="project" value="InterPro"/>
</dbReference>
<evidence type="ECO:0000256" key="4">
    <source>
        <dbReference type="ARBA" id="ARBA00023125"/>
    </source>
</evidence>
<dbReference type="InterPro" id="IPR003593">
    <property type="entry name" value="AAA+_ATPase"/>
</dbReference>
<dbReference type="AlphaFoldDB" id="A0A660SJY8"/>
<dbReference type="PROSITE" id="PS50045">
    <property type="entry name" value="SIGMA54_INTERACT_4"/>
    <property type="match status" value="1"/>
</dbReference>
<dbReference type="Gene3D" id="1.10.8.60">
    <property type="match status" value="1"/>
</dbReference>
<accession>A0A660SJY8</accession>
<dbReference type="GO" id="GO:0043565">
    <property type="term" value="F:sequence-specific DNA binding"/>
    <property type="evidence" value="ECO:0007669"/>
    <property type="project" value="InterPro"/>
</dbReference>
<dbReference type="PANTHER" id="PTHR32071">
    <property type="entry name" value="TRANSCRIPTIONAL REGULATORY PROTEIN"/>
    <property type="match status" value="1"/>
</dbReference>
<dbReference type="InterPro" id="IPR002197">
    <property type="entry name" value="HTH_Fis"/>
</dbReference>
<dbReference type="Pfam" id="PF25601">
    <property type="entry name" value="AAA_lid_14"/>
    <property type="match status" value="1"/>
</dbReference>
<dbReference type="SUPFAM" id="SSF52540">
    <property type="entry name" value="P-loop containing nucleoside triphosphate hydrolases"/>
    <property type="match status" value="1"/>
</dbReference>
<evidence type="ECO:0000256" key="2">
    <source>
        <dbReference type="ARBA" id="ARBA00022840"/>
    </source>
</evidence>
<evidence type="ECO:0000259" key="8">
    <source>
        <dbReference type="PROSITE" id="PS50110"/>
    </source>
</evidence>
<dbReference type="PROSITE" id="PS00688">
    <property type="entry name" value="SIGMA54_INTERACT_3"/>
    <property type="match status" value="1"/>
</dbReference>
<dbReference type="SUPFAM" id="SSF52172">
    <property type="entry name" value="CheY-like"/>
    <property type="match status" value="1"/>
</dbReference>
<keyword evidence="6" id="KW-0597">Phosphoprotein</keyword>
<dbReference type="InterPro" id="IPR009057">
    <property type="entry name" value="Homeodomain-like_sf"/>
</dbReference>
<feature type="domain" description="Response regulatory" evidence="8">
    <location>
        <begin position="1"/>
        <end position="75"/>
    </location>
</feature>
<sequence>NEKIDLFISDVKMPMMDGIDFLKKAKKINPDIKGILMTAFGSIEGVIEGFREGAADFLIKPFSLDELYERIKRVESKPITSVESEGEKIIFASDEMKNVLDLVGNIARTDTTVIIYGETGTGKELIAKRIHRLSHRSKGKFLTVNCAALPENLLESELFGYKKGAFTGAYKDKVGLLKVANGGTFFMDEISEMPMSLQAKLLRVLQEKEITPIGGHLPEKIDVRIIVATNKNLKIMVDKNLFREDLYYRLNVIPINIPPLRERERDIQILVEYFTEKYSKKYNMTKPNIDKRAIKKFKKYNWPGNIRELENIIERMIIMGVEAGTFPLIEEATKEGNIKGIKEQEIELIRHTLERTGGNKKKTAEILGIDYSTLYRKIKRYGIEI</sequence>
<dbReference type="Pfam" id="PF00158">
    <property type="entry name" value="Sigma54_activat"/>
    <property type="match status" value="1"/>
</dbReference>
<dbReference type="GO" id="GO:0005524">
    <property type="term" value="F:ATP binding"/>
    <property type="evidence" value="ECO:0007669"/>
    <property type="project" value="UniProtKB-KW"/>
</dbReference>
<dbReference type="InterPro" id="IPR025662">
    <property type="entry name" value="Sigma_54_int_dom_ATP-bd_1"/>
</dbReference>
<dbReference type="EMBL" id="QNBD01000107">
    <property type="protein sequence ID" value="RKX71057.1"/>
    <property type="molecule type" value="Genomic_DNA"/>
</dbReference>
<evidence type="ECO:0000256" key="1">
    <source>
        <dbReference type="ARBA" id="ARBA00022741"/>
    </source>
</evidence>
<evidence type="ECO:0000259" key="7">
    <source>
        <dbReference type="PROSITE" id="PS50045"/>
    </source>
</evidence>
<feature type="modified residue" description="4-aspartylphosphate" evidence="6">
    <location>
        <position position="10"/>
    </location>
</feature>
<dbReference type="Proteomes" id="UP000271125">
    <property type="component" value="Unassembled WGS sequence"/>
</dbReference>
<keyword evidence="2" id="KW-0067">ATP-binding</keyword>
<keyword evidence="4" id="KW-0238">DNA-binding</keyword>
<evidence type="ECO:0000256" key="5">
    <source>
        <dbReference type="ARBA" id="ARBA00023163"/>
    </source>
</evidence>